<dbReference type="RefSeq" id="WP_179169106.1">
    <property type="nucleotide sequence ID" value="NZ_CP058529.1"/>
</dbReference>
<dbReference type="KEGG" id="halg:HUG10_08180"/>
<feature type="compositionally biased region" description="Basic and acidic residues" evidence="1">
    <location>
        <begin position="357"/>
        <end position="373"/>
    </location>
</feature>
<evidence type="ECO:0000313" key="4">
    <source>
        <dbReference type="Proteomes" id="UP000509750"/>
    </source>
</evidence>
<evidence type="ECO:0000259" key="2">
    <source>
        <dbReference type="Pfam" id="PF24371"/>
    </source>
</evidence>
<feature type="compositionally biased region" description="Basic and acidic residues" evidence="1">
    <location>
        <begin position="483"/>
        <end position="504"/>
    </location>
</feature>
<evidence type="ECO:0000313" key="3">
    <source>
        <dbReference type="EMBL" id="QLG27531.1"/>
    </source>
</evidence>
<accession>A0A7D5GHG5</accession>
<dbReference type="GeneID" id="56028803"/>
<feature type="compositionally biased region" description="Acidic residues" evidence="1">
    <location>
        <begin position="173"/>
        <end position="186"/>
    </location>
</feature>
<sequence length="795" mass="83895">MDSETIDTVTGWRSEPYSGGYDGLHELADREFTGAVTDGTAWLFVLNGRFVGVSDGTVESFEDADGTAYAAPDPSLPLLFAMRERGGETKAKYYTNDTPLSEADRTLSAGNFTGFVELSENVLSGDYYVVYHGGRRLACAFVGTRRETLTGDEAFERADDEVGIYEVRTVDVDVIDVPEPEPEPEPTESVAAGADEPSETGAVPDAGGAGAGAAGVGTTAATVDAAESGEDAEGSVGSTGEDPRNEGPAADQPDVADPGSVTIESDPSPAVEESADDGSAEGPAPEPGEDDADRPDAESRTTGAEAVDASTDEPSDAAAGTSAVESPSGEAAGADATDADGSEAGGPPPAAPGESPPRYREQTREEKLRRDAEPTDAVAASESDPFSAEEQWRETRSIPSLDPDETGVSVPSGAEGTASSDAVAGSAAARPRPRSEADDERQEGPDAASADEPSNAVGESASESSAQSPPESAEGSDAAGTAELRRDLQRARSAHEEVAGELAATREELTEAHATVERLREENERLEGRVETLQSELADARTRLSEADGDAAPEGRTVQPERALSGTNLFVRYDSKGAGTLEKAHAGHASREEVDENLRMEVHTEFDDDYAVVDGRPYEEWLRDTIEYGFVAWVVRTLLYEIQDTGNVSAMRDLYEAIPKIDRAELDGVVDLVDEQGKKSEERTFDVVLRDRMGDPLFVANVTDSREATNESMLDGLVEGSSQVADQYDGLAAAFHVTASFFEPGALEAVADATGGGLLSRGKQKSFVKMSRKRGFHLCLVESRDGEFHVNVPEL</sequence>
<feature type="compositionally biased region" description="Low complexity" evidence="1">
    <location>
        <begin position="454"/>
        <end position="476"/>
    </location>
</feature>
<keyword evidence="4" id="KW-1185">Reference proteome</keyword>
<dbReference type="Proteomes" id="UP000509750">
    <property type="component" value="Chromosome"/>
</dbReference>
<feature type="domain" description="DUF7527" evidence="2">
    <location>
        <begin position="559"/>
        <end position="795"/>
    </location>
</feature>
<feature type="compositionally biased region" description="Pro residues" evidence="1">
    <location>
        <begin position="346"/>
        <end position="355"/>
    </location>
</feature>
<evidence type="ECO:0000256" key="1">
    <source>
        <dbReference type="SAM" id="MobiDB-lite"/>
    </source>
</evidence>
<feature type="compositionally biased region" description="Low complexity" evidence="1">
    <location>
        <begin position="216"/>
        <end position="226"/>
    </location>
</feature>
<organism evidence="3 4">
    <name type="scientific">Halorarum halophilum</name>
    <dbReference type="NCBI Taxonomy" id="2743090"/>
    <lineage>
        <taxon>Archaea</taxon>
        <taxon>Methanobacteriati</taxon>
        <taxon>Methanobacteriota</taxon>
        <taxon>Stenosarchaea group</taxon>
        <taxon>Halobacteria</taxon>
        <taxon>Halobacteriales</taxon>
        <taxon>Haloferacaceae</taxon>
        <taxon>Halorarum</taxon>
    </lineage>
</organism>
<dbReference type="AlphaFoldDB" id="A0A7D5GHG5"/>
<feature type="region of interest" description="Disordered" evidence="1">
    <location>
        <begin position="173"/>
        <end position="504"/>
    </location>
</feature>
<dbReference type="InterPro" id="IPR055949">
    <property type="entry name" value="DUF7527"/>
</dbReference>
<name>A0A7D5GHG5_9EURY</name>
<feature type="compositionally biased region" description="Low complexity" evidence="1">
    <location>
        <begin position="418"/>
        <end position="430"/>
    </location>
</feature>
<proteinExistence type="predicted"/>
<dbReference type="OrthoDB" id="157503at2157"/>
<dbReference type="Pfam" id="PF24371">
    <property type="entry name" value="DUF7527"/>
    <property type="match status" value="1"/>
</dbReference>
<reference evidence="3 4" key="1">
    <citation type="submission" date="2020-07" db="EMBL/GenBank/DDBJ databases">
        <title>Gai3-2, isolated from salt lake.</title>
        <authorList>
            <person name="Cui H."/>
            <person name="Shi X."/>
        </authorList>
    </citation>
    <scope>NUCLEOTIDE SEQUENCE [LARGE SCALE GENOMIC DNA]</scope>
    <source>
        <strain evidence="3 4">Gai3-2</strain>
    </source>
</reference>
<dbReference type="EMBL" id="CP058529">
    <property type="protein sequence ID" value="QLG27531.1"/>
    <property type="molecule type" value="Genomic_DNA"/>
</dbReference>
<protein>
    <recommendedName>
        <fullName evidence="2">DUF7527 domain-containing protein</fullName>
    </recommendedName>
</protein>
<gene>
    <name evidence="3" type="ORF">HUG10_08180</name>
</gene>